<name>E2B9Q6_HARSA</name>
<feature type="region of interest" description="Disordered" evidence="1">
    <location>
        <begin position="1"/>
        <end position="93"/>
    </location>
</feature>
<organism evidence="4">
    <name type="scientific">Harpegnathos saltator</name>
    <name type="common">Jerdon's jumping ant</name>
    <dbReference type="NCBI Taxonomy" id="610380"/>
    <lineage>
        <taxon>Eukaryota</taxon>
        <taxon>Metazoa</taxon>
        <taxon>Ecdysozoa</taxon>
        <taxon>Arthropoda</taxon>
        <taxon>Hexapoda</taxon>
        <taxon>Insecta</taxon>
        <taxon>Pterygota</taxon>
        <taxon>Neoptera</taxon>
        <taxon>Endopterygota</taxon>
        <taxon>Hymenoptera</taxon>
        <taxon>Apocrita</taxon>
        <taxon>Aculeata</taxon>
        <taxon>Formicoidea</taxon>
        <taxon>Formicidae</taxon>
        <taxon>Ponerinae</taxon>
        <taxon>Ponerini</taxon>
        <taxon>Harpegnathos</taxon>
    </lineage>
</organism>
<dbReference type="Proteomes" id="UP000008237">
    <property type="component" value="Unassembled WGS sequence"/>
</dbReference>
<reference evidence="3 4" key="1">
    <citation type="journal article" date="2010" name="Science">
        <title>Genomic comparison of the ants Camponotus floridanus and Harpegnathos saltator.</title>
        <authorList>
            <person name="Bonasio R."/>
            <person name="Zhang G."/>
            <person name="Ye C."/>
            <person name="Mutti N.S."/>
            <person name="Fang X."/>
            <person name="Qin N."/>
            <person name="Donahue G."/>
            <person name="Yang P."/>
            <person name="Li Q."/>
            <person name="Li C."/>
            <person name="Zhang P."/>
            <person name="Huang Z."/>
            <person name="Berger S.L."/>
            <person name="Reinberg D."/>
            <person name="Wang J."/>
            <person name="Liebig J."/>
        </authorList>
    </citation>
    <scope>NUCLEOTIDE SEQUENCE [LARGE SCALE GENOMIC DNA]</scope>
    <source>
        <strain evidence="3 4">R22 G/1</strain>
    </source>
</reference>
<feature type="compositionally biased region" description="Basic and acidic residues" evidence="1">
    <location>
        <begin position="302"/>
        <end position="342"/>
    </location>
</feature>
<dbReference type="InParanoid" id="E2B9Q6"/>
<evidence type="ECO:0000256" key="2">
    <source>
        <dbReference type="SAM" id="Phobius"/>
    </source>
</evidence>
<dbReference type="AlphaFoldDB" id="E2B9Q6"/>
<feature type="compositionally biased region" description="Polar residues" evidence="1">
    <location>
        <begin position="38"/>
        <end position="51"/>
    </location>
</feature>
<evidence type="ECO:0000313" key="3">
    <source>
        <dbReference type="EMBL" id="EFN87590.1"/>
    </source>
</evidence>
<dbReference type="EMBL" id="GL446584">
    <property type="protein sequence ID" value="EFN87590.1"/>
    <property type="molecule type" value="Genomic_DNA"/>
</dbReference>
<proteinExistence type="predicted"/>
<feature type="compositionally biased region" description="Basic residues" evidence="1">
    <location>
        <begin position="56"/>
        <end position="77"/>
    </location>
</feature>
<sequence length="632" mass="74325">MSQTFRTPEKTQGRKRAATYHYKSSTPYRNVPVRHYSLSLSRIDTGSSSSAAEIRKRPRSKISEKRKRTKTVKKRRVDGRGQLTDTDSEWETKSEGTLVKETLTDLSRSSSRNIHEERYDDAPVACCNLFEDPASPEKVRHEPIVYESQVESPILQSSRRLRLIPAKDNIVQHKKLLPVSNLQLSRTRDFIPEEEEKEKDDDMPIFHCERDIRTYSAPPKRKKSPEQRPKNFTFRLRFPTATSDLLWDEFVEKFRDEVSQYLAPPSARTPVELTDSARGLPDVSRLRRRIDPIPRGMKRVRERSDAVSRRWEPCSDSERENDSEGENVERRNELEIERERGRNARKRRRAPATRSVQKRSADVYDQIDETDVEFETSATRIGQPTSVRAISRTTNFNIGQHQPIQKALRHPELLLQLLRHQLLVHVFRKDRNKEASSFSRNLVLINNKTYNETYSLSMWRMVIMFAMTVFMIIFTLTEDNLKKDEELTDYIKNKIYRQNKSNETESSFDFDFDFDRDDNISDSGFLITNNKAIEELLQQEFLNLKLTREHPELTDFLKSLWIANVRDMHLMLKKLLIMTDDFMLNEVTEIMKKWHDYLLLDLIEKNVFMLMLAFNISGITMGFICGYFCKNE</sequence>
<feature type="region of interest" description="Disordered" evidence="1">
    <location>
        <begin position="296"/>
        <end position="362"/>
    </location>
</feature>
<keyword evidence="4" id="KW-1185">Reference proteome</keyword>
<accession>E2B9Q6</accession>
<evidence type="ECO:0000313" key="4">
    <source>
        <dbReference type="Proteomes" id="UP000008237"/>
    </source>
</evidence>
<evidence type="ECO:0000256" key="1">
    <source>
        <dbReference type="SAM" id="MobiDB-lite"/>
    </source>
</evidence>
<protein>
    <submittedName>
        <fullName evidence="3">Uncharacterized protein</fullName>
    </submittedName>
</protein>
<gene>
    <name evidence="3" type="ORF">EAI_07206</name>
</gene>
<feature type="transmembrane region" description="Helical" evidence="2">
    <location>
        <begin position="607"/>
        <end position="629"/>
    </location>
</feature>
<keyword evidence="2" id="KW-0812">Transmembrane</keyword>
<keyword evidence="2" id="KW-0472">Membrane</keyword>
<keyword evidence="2" id="KW-1133">Transmembrane helix</keyword>